<keyword evidence="4" id="KW-0966">Cell projection</keyword>
<dbReference type="PANTHER" id="PTHR30329:SF21">
    <property type="entry name" value="LIPOPROTEIN YIAD-RELATED"/>
    <property type="match status" value="1"/>
</dbReference>
<evidence type="ECO:0000256" key="2">
    <source>
        <dbReference type="SAM" id="Coils"/>
    </source>
</evidence>
<evidence type="ECO:0000313" key="5">
    <source>
        <dbReference type="Proteomes" id="UP000006054"/>
    </source>
</evidence>
<proteinExistence type="predicted"/>
<dbReference type="InterPro" id="IPR006665">
    <property type="entry name" value="OmpA-like"/>
</dbReference>
<keyword evidence="1" id="KW-0472">Membrane</keyword>
<name>I4ANP3_BERLS</name>
<dbReference type="Pfam" id="PF00691">
    <property type="entry name" value="OmpA"/>
    <property type="match status" value="1"/>
</dbReference>
<keyword evidence="5" id="KW-1185">Reference proteome</keyword>
<reference evidence="5" key="1">
    <citation type="submission" date="2012-06" db="EMBL/GenBank/DDBJ databases">
        <title>The complete genome of Flexibacter litoralis DSM 6794.</title>
        <authorList>
            <person name="Lucas S."/>
            <person name="Copeland A."/>
            <person name="Lapidus A."/>
            <person name="Glavina del Rio T."/>
            <person name="Dalin E."/>
            <person name="Tice H."/>
            <person name="Bruce D."/>
            <person name="Goodwin L."/>
            <person name="Pitluck S."/>
            <person name="Peters L."/>
            <person name="Ovchinnikova G."/>
            <person name="Lu M."/>
            <person name="Kyrpides N."/>
            <person name="Mavromatis K."/>
            <person name="Ivanova N."/>
            <person name="Brettin T."/>
            <person name="Detter J.C."/>
            <person name="Han C."/>
            <person name="Larimer F."/>
            <person name="Land M."/>
            <person name="Hauser L."/>
            <person name="Markowitz V."/>
            <person name="Cheng J.-F."/>
            <person name="Hugenholtz P."/>
            <person name="Woyke T."/>
            <person name="Wu D."/>
            <person name="Spring S."/>
            <person name="Lang E."/>
            <person name="Kopitz M."/>
            <person name="Brambilla E."/>
            <person name="Klenk H.-P."/>
            <person name="Eisen J.A."/>
        </authorList>
    </citation>
    <scope>NUCLEOTIDE SEQUENCE [LARGE SCALE GENOMIC DNA]</scope>
    <source>
        <strain evidence="5">ATCC 23117 / DSM 6794 / NBRC 15988 / NCIMB 1366 / Sio-4</strain>
    </source>
</reference>
<gene>
    <name evidence="4" type="ordered locus">Fleli_3247</name>
</gene>
<dbReference type="OrthoDB" id="9815217at2"/>
<evidence type="ECO:0000259" key="3">
    <source>
        <dbReference type="PROSITE" id="PS51123"/>
    </source>
</evidence>
<dbReference type="Proteomes" id="UP000006054">
    <property type="component" value="Chromosome"/>
</dbReference>
<dbReference type="PROSITE" id="PS51123">
    <property type="entry name" value="OMPA_2"/>
    <property type="match status" value="1"/>
</dbReference>
<dbReference type="AlphaFoldDB" id="I4ANP3"/>
<dbReference type="eggNOG" id="COG1360">
    <property type="taxonomic scope" value="Bacteria"/>
</dbReference>
<keyword evidence="4" id="KW-0282">Flagellum</keyword>
<feature type="coiled-coil region" evidence="2">
    <location>
        <begin position="14"/>
        <end position="41"/>
    </location>
</feature>
<evidence type="ECO:0000256" key="1">
    <source>
        <dbReference type="PROSITE-ProRule" id="PRU00473"/>
    </source>
</evidence>
<keyword evidence="2" id="KW-0175">Coiled coil</keyword>
<accession>I4ANP3</accession>
<dbReference type="EMBL" id="CP003345">
    <property type="protein sequence ID" value="AFM05578.1"/>
    <property type="molecule type" value="Genomic_DNA"/>
</dbReference>
<feature type="domain" description="OmpA-like" evidence="3">
    <location>
        <begin position="144"/>
        <end position="268"/>
    </location>
</feature>
<dbReference type="STRING" id="880071.Fleli_3247"/>
<organism evidence="4 5">
    <name type="scientific">Bernardetia litoralis (strain ATCC 23117 / DSM 6794 / NBRC 15988 / NCIMB 1366 / Fx l1 / Sio-4)</name>
    <name type="common">Flexibacter litoralis</name>
    <dbReference type="NCBI Taxonomy" id="880071"/>
    <lineage>
        <taxon>Bacteria</taxon>
        <taxon>Pseudomonadati</taxon>
        <taxon>Bacteroidota</taxon>
        <taxon>Cytophagia</taxon>
        <taxon>Cytophagales</taxon>
        <taxon>Bernardetiaceae</taxon>
        <taxon>Bernardetia</taxon>
    </lineage>
</organism>
<dbReference type="KEGG" id="fli:Fleli_3247"/>
<dbReference type="PANTHER" id="PTHR30329">
    <property type="entry name" value="STATOR ELEMENT OF FLAGELLAR MOTOR COMPLEX"/>
    <property type="match status" value="1"/>
</dbReference>
<dbReference type="Gene3D" id="3.30.1330.60">
    <property type="entry name" value="OmpA-like domain"/>
    <property type="match status" value="1"/>
</dbReference>
<dbReference type="SUPFAM" id="SSF103088">
    <property type="entry name" value="OmpA-like"/>
    <property type="match status" value="1"/>
</dbReference>
<dbReference type="RefSeq" id="WP_014799008.1">
    <property type="nucleotide sequence ID" value="NC_018018.1"/>
</dbReference>
<dbReference type="HOGENOM" id="CLU_016890_14_0_10"/>
<keyword evidence="4" id="KW-0969">Cilium</keyword>
<sequence length="277" mass="31387">MSLLIFSCVSPKKYKAKVAEVEKKEQENERIKRQFYEAQNLLLQSSDSLKDVIIDLQTKDYQLDSLQKMAKKTFDKNNLLTKELEQKEEELTKKESEILGKEKNISILKNKQYQRQRQSSELQKSIKTAFSSLNKESFSVKEKSGRLYISLSNKLLFETASIDINSEGKKALQKLASLLKNNASGLDIWVEGHTDNMPVTGAELPFKDNWQLSALRASVVTKILVENGVLPQNIVAAGHGEYLPISSNATPEGKSKNRRIEIVLLPKLDEIFELIGK</sequence>
<dbReference type="GO" id="GO:0016020">
    <property type="term" value="C:membrane"/>
    <property type="evidence" value="ECO:0007669"/>
    <property type="project" value="UniProtKB-UniRule"/>
</dbReference>
<dbReference type="CDD" id="cd07185">
    <property type="entry name" value="OmpA_C-like"/>
    <property type="match status" value="1"/>
</dbReference>
<dbReference type="PATRIC" id="fig|880071.3.peg.3249"/>
<protein>
    <submittedName>
        <fullName evidence="4">Flagellar motor protein</fullName>
    </submittedName>
</protein>
<dbReference type="InterPro" id="IPR050330">
    <property type="entry name" value="Bact_OuterMem_StrucFunc"/>
</dbReference>
<feature type="coiled-coil region" evidence="2">
    <location>
        <begin position="70"/>
        <end position="104"/>
    </location>
</feature>
<dbReference type="InterPro" id="IPR036737">
    <property type="entry name" value="OmpA-like_sf"/>
</dbReference>
<evidence type="ECO:0000313" key="4">
    <source>
        <dbReference type="EMBL" id="AFM05578.1"/>
    </source>
</evidence>